<dbReference type="EMBL" id="JBBKAI010000002">
    <property type="protein sequence ID" value="MEJ8660116.1"/>
    <property type="molecule type" value="Genomic_DNA"/>
</dbReference>
<reference evidence="1" key="1">
    <citation type="submission" date="2024-03" db="EMBL/GenBank/DDBJ databases">
        <title>Novel Streptomyces species of biotechnological and ecological value are a feature of Machair soil.</title>
        <authorList>
            <person name="Prole J.R."/>
            <person name="Goodfellow M."/>
            <person name="Allenby N."/>
            <person name="Ward A.C."/>
        </authorList>
    </citation>
    <scope>NUCLEOTIDE SEQUENCE</scope>
    <source>
        <strain evidence="1">MS1.AVA.4</strain>
    </source>
</reference>
<comment type="caution">
    <text evidence="1">The sequence shown here is derived from an EMBL/GenBank/DDBJ whole genome shotgun (WGS) entry which is preliminary data.</text>
</comment>
<sequence length="200" mass="21247">MTPTNASTALGRVAAPAPKQRTARRLAALVAAAQLTLVLTACQEPEETRSFSVPSDLCGTPVPIASLDAVLPKSGKTLKANAQSREVGRTHCEVVVDDALVLSAFSEWKKGDSLTKVARSNPYIDLDEHTSKDGTYTWSNQGGVRLIPCPVAAKAHPERDLFIRVLIYDKKFSDADAAKKLLLAYAKSVADSAACKGPAS</sequence>
<evidence type="ECO:0000313" key="2">
    <source>
        <dbReference type="Proteomes" id="UP001375539"/>
    </source>
</evidence>
<gene>
    <name evidence="1" type="ORF">WKI58_26905</name>
</gene>
<dbReference type="Proteomes" id="UP001375539">
    <property type="component" value="Unassembled WGS sequence"/>
</dbReference>
<name>A0ACC6QP31_9ACTN</name>
<evidence type="ECO:0000313" key="1">
    <source>
        <dbReference type="EMBL" id="MEJ8660116.1"/>
    </source>
</evidence>
<protein>
    <submittedName>
        <fullName evidence="1">Uncharacterized protein</fullName>
    </submittedName>
</protein>
<organism evidence="1 2">
    <name type="scientific">Streptomyces pratisoli</name>
    <dbReference type="NCBI Taxonomy" id="3139917"/>
    <lineage>
        <taxon>Bacteria</taxon>
        <taxon>Bacillati</taxon>
        <taxon>Actinomycetota</taxon>
        <taxon>Actinomycetes</taxon>
        <taxon>Kitasatosporales</taxon>
        <taxon>Streptomycetaceae</taxon>
        <taxon>Streptomyces</taxon>
    </lineage>
</organism>
<proteinExistence type="predicted"/>
<keyword evidence="2" id="KW-1185">Reference proteome</keyword>
<accession>A0ACC6QP31</accession>